<dbReference type="Proteomes" id="UP001272183">
    <property type="component" value="Unassembled WGS sequence"/>
</dbReference>
<accession>A0A6A2SCP0</accession>
<keyword evidence="2" id="KW-0472">Membrane</keyword>
<evidence type="ECO:0000256" key="1">
    <source>
        <dbReference type="SAM" id="MobiDB-lite"/>
    </source>
</evidence>
<dbReference type="EMBL" id="JAWUDL010000006">
    <property type="protein sequence ID" value="MDW7546073.1"/>
    <property type="molecule type" value="Genomic_DNA"/>
</dbReference>
<proteinExistence type="predicted"/>
<reference evidence="6 7" key="1">
    <citation type="journal article" date="2019" name="Nat. Med.">
        <title>A library of human gut bacterial isolates paired with longitudinal multiomics data enables mechanistic microbiome research.</title>
        <authorList>
            <person name="Poyet M."/>
            <person name="Groussin M."/>
            <person name="Gibbons S.M."/>
            <person name="Avila-Pacheco J."/>
            <person name="Jiang X."/>
            <person name="Kearney S.M."/>
            <person name="Perrotta A.R."/>
            <person name="Berdy B."/>
            <person name="Zhao S."/>
            <person name="Lieberman T.D."/>
            <person name="Swanson P.K."/>
            <person name="Smith M."/>
            <person name="Roesemann S."/>
            <person name="Alexander J.E."/>
            <person name="Rich S.A."/>
            <person name="Livny J."/>
            <person name="Vlamakis H."/>
            <person name="Clish C."/>
            <person name="Bullock K."/>
            <person name="Deik A."/>
            <person name="Scott J."/>
            <person name="Pierce K.A."/>
            <person name="Xavier R.J."/>
            <person name="Alm E.J."/>
        </authorList>
    </citation>
    <scope>NUCLEOTIDE SEQUENCE [LARGE SCALE GENOMIC DNA]</scope>
    <source>
        <strain evidence="4 6">BIOML-A166</strain>
        <strain evidence="3 7">BIOML-A320</strain>
    </source>
</reference>
<evidence type="ECO:0000313" key="7">
    <source>
        <dbReference type="Proteomes" id="UP000478746"/>
    </source>
</evidence>
<protein>
    <submittedName>
        <fullName evidence="3">Uncharacterized protein</fullName>
    </submittedName>
</protein>
<reference evidence="5" key="2">
    <citation type="submission" date="2023-10" db="EMBL/GenBank/DDBJ databases">
        <title>Supernatant from a Refined Defined Microbial Community Protects Mice from Clostridioides difficile Infection.</title>
        <authorList>
            <person name="Douchant K."/>
            <person name="He S.-M."/>
            <person name="Noordhof C."/>
            <person name="Greenlaw J."/>
            <person name="Schroeter K."/>
            <person name="Vancuren S.J."/>
            <person name="Sjaarda C."/>
            <person name="Allen-Vercoe E."/>
            <person name="Gloor G.B."/>
            <person name="Vanner S.J."/>
            <person name="Petrof E.O."/>
            <person name="Sheth P.M."/>
            <person name="Guzman M."/>
        </authorList>
    </citation>
    <scope>NUCLEOTIDE SEQUENCE</scope>
    <source>
        <strain evidence="5">16-6-I_4_FM</strain>
    </source>
</reference>
<feature type="transmembrane region" description="Helical" evidence="2">
    <location>
        <begin position="24"/>
        <end position="44"/>
    </location>
</feature>
<evidence type="ECO:0000313" key="5">
    <source>
        <dbReference type="EMBL" id="MDW7546073.1"/>
    </source>
</evidence>
<keyword evidence="2" id="KW-0812">Transmembrane</keyword>
<dbReference type="EMBL" id="WDVF01000004">
    <property type="protein sequence ID" value="KAB7136858.1"/>
    <property type="molecule type" value="Genomic_DNA"/>
</dbReference>
<organism evidence="3 7">
    <name type="scientific">Bifidobacterium longum</name>
    <dbReference type="NCBI Taxonomy" id="216816"/>
    <lineage>
        <taxon>Bacteria</taxon>
        <taxon>Bacillati</taxon>
        <taxon>Actinomycetota</taxon>
        <taxon>Actinomycetes</taxon>
        <taxon>Bifidobacteriales</taxon>
        <taxon>Bifidobacteriaceae</taxon>
        <taxon>Bifidobacterium</taxon>
    </lineage>
</organism>
<keyword evidence="2" id="KW-1133">Transmembrane helix</keyword>
<feature type="region of interest" description="Disordered" evidence="1">
    <location>
        <begin position="1"/>
        <end position="21"/>
    </location>
</feature>
<sequence length="80" mass="8723">MDSHDYGHHASGYRKADGGPSKRFMRHLTVLAVVLVACLVWVMTHEACRYPLGNGICSLVAFIGVPIRLICLLEAEAGVE</sequence>
<evidence type="ECO:0000313" key="4">
    <source>
        <dbReference type="EMBL" id="KAB7136858.1"/>
    </source>
</evidence>
<evidence type="ECO:0000313" key="3">
    <source>
        <dbReference type="EMBL" id="KAB6838699.1"/>
    </source>
</evidence>
<dbReference type="Proteomes" id="UP000461165">
    <property type="component" value="Unassembled WGS sequence"/>
</dbReference>
<feature type="transmembrane region" description="Helical" evidence="2">
    <location>
        <begin position="50"/>
        <end position="73"/>
    </location>
</feature>
<dbReference type="EMBL" id="WEAY01000004">
    <property type="protein sequence ID" value="KAB6838699.1"/>
    <property type="molecule type" value="Genomic_DNA"/>
</dbReference>
<dbReference type="AlphaFoldDB" id="A0A6A2SCP0"/>
<dbReference type="Proteomes" id="UP000478746">
    <property type="component" value="Unassembled WGS sequence"/>
</dbReference>
<comment type="caution">
    <text evidence="3">The sequence shown here is derived from an EMBL/GenBank/DDBJ whole genome shotgun (WGS) entry which is preliminary data.</text>
</comment>
<evidence type="ECO:0000256" key="2">
    <source>
        <dbReference type="SAM" id="Phobius"/>
    </source>
</evidence>
<gene>
    <name evidence="4" type="ORF">GBC97_03195</name>
    <name evidence="3" type="ORF">GBK08_03290</name>
    <name evidence="5" type="ORF">SCX10_04390</name>
</gene>
<dbReference type="RefSeq" id="WP_007058750.1">
    <property type="nucleotide sequence ID" value="NZ_JADMOR010000002.1"/>
</dbReference>
<evidence type="ECO:0000313" key="6">
    <source>
        <dbReference type="Proteomes" id="UP000461165"/>
    </source>
</evidence>
<name>A0A6A2SCP0_BIFLN</name>